<name>A0AAD8V486_9PEZI</name>
<dbReference type="GeneID" id="85435890"/>
<dbReference type="RefSeq" id="XP_060413553.1">
    <property type="nucleotide sequence ID" value="XM_060551650.1"/>
</dbReference>
<feature type="compositionally biased region" description="Basic and acidic residues" evidence="1">
    <location>
        <begin position="91"/>
        <end position="111"/>
    </location>
</feature>
<evidence type="ECO:0000256" key="1">
    <source>
        <dbReference type="SAM" id="MobiDB-lite"/>
    </source>
</evidence>
<organism evidence="2 3">
    <name type="scientific">Colletotrichum navitas</name>
    <dbReference type="NCBI Taxonomy" id="681940"/>
    <lineage>
        <taxon>Eukaryota</taxon>
        <taxon>Fungi</taxon>
        <taxon>Dikarya</taxon>
        <taxon>Ascomycota</taxon>
        <taxon>Pezizomycotina</taxon>
        <taxon>Sordariomycetes</taxon>
        <taxon>Hypocreomycetidae</taxon>
        <taxon>Glomerellales</taxon>
        <taxon>Glomerellaceae</taxon>
        <taxon>Colletotrichum</taxon>
        <taxon>Colletotrichum graminicola species complex</taxon>
    </lineage>
</organism>
<dbReference type="Proteomes" id="UP001230504">
    <property type="component" value="Unassembled WGS sequence"/>
</dbReference>
<reference evidence="2" key="1">
    <citation type="submission" date="2021-06" db="EMBL/GenBank/DDBJ databases">
        <title>Comparative genomics, transcriptomics and evolutionary studies reveal genomic signatures of adaptation to plant cell wall in hemibiotrophic fungi.</title>
        <authorList>
            <consortium name="DOE Joint Genome Institute"/>
            <person name="Baroncelli R."/>
            <person name="Diaz J.F."/>
            <person name="Benocci T."/>
            <person name="Peng M."/>
            <person name="Battaglia E."/>
            <person name="Haridas S."/>
            <person name="Andreopoulos W."/>
            <person name="Labutti K."/>
            <person name="Pangilinan J."/>
            <person name="Floch G.L."/>
            <person name="Makela M.R."/>
            <person name="Henrissat B."/>
            <person name="Grigoriev I.V."/>
            <person name="Crouch J.A."/>
            <person name="De Vries R.P."/>
            <person name="Sukno S.A."/>
            <person name="Thon M.R."/>
        </authorList>
    </citation>
    <scope>NUCLEOTIDE SEQUENCE</scope>
    <source>
        <strain evidence="2">CBS 125086</strain>
    </source>
</reference>
<evidence type="ECO:0000313" key="2">
    <source>
        <dbReference type="EMBL" id="KAK1590041.1"/>
    </source>
</evidence>
<protein>
    <submittedName>
        <fullName evidence="2">Uncharacterized protein</fullName>
    </submittedName>
</protein>
<gene>
    <name evidence="2" type="ORF">LY79DRAFT_228016</name>
</gene>
<dbReference type="EMBL" id="JAHLJV010000034">
    <property type="protein sequence ID" value="KAK1590041.1"/>
    <property type="molecule type" value="Genomic_DNA"/>
</dbReference>
<proteinExistence type="predicted"/>
<evidence type="ECO:0000313" key="3">
    <source>
        <dbReference type="Proteomes" id="UP001230504"/>
    </source>
</evidence>
<sequence>MAVRVGVYPPLEPPPGLSSQTAFVCPPGTECTCTGASHPPFPWLLNGLVSLSRFRSRKLATQYHEMVALFSLVNSLPNTTKWLPFSAIAEGKREDSERKRAPANRDKETTQKRTLKERRRQDGYSDIAKPRAGRVSPRCPPVALLDLGKQACCTTSRRPLDSIVPSAGLTGIQTQIN</sequence>
<feature type="region of interest" description="Disordered" evidence="1">
    <location>
        <begin position="91"/>
        <end position="135"/>
    </location>
</feature>
<accession>A0AAD8V486</accession>
<comment type="caution">
    <text evidence="2">The sequence shown here is derived from an EMBL/GenBank/DDBJ whole genome shotgun (WGS) entry which is preliminary data.</text>
</comment>
<keyword evidence="3" id="KW-1185">Reference proteome</keyword>
<dbReference type="AlphaFoldDB" id="A0AAD8V486"/>